<evidence type="ECO:0000313" key="11">
    <source>
        <dbReference type="EMBL" id="CAG7712993.1"/>
    </source>
</evidence>
<evidence type="ECO:0000256" key="3">
    <source>
        <dbReference type="ARBA" id="ARBA00022771"/>
    </source>
</evidence>
<dbReference type="InterPro" id="IPR015872">
    <property type="entry name" value="TFIIA_gsu_N"/>
</dbReference>
<comment type="caution">
    <text evidence="11">The sequence shown here is derived from an EMBL/GenBank/DDBJ whole genome shotgun (WGS) entry which is preliminary data.</text>
</comment>
<accession>A0A8J2NV31</accession>
<dbReference type="Pfam" id="PF07967">
    <property type="entry name" value="zf-C3HC"/>
    <property type="match status" value="1"/>
</dbReference>
<dbReference type="InterPro" id="IPR013909">
    <property type="entry name" value="NuBaID_C"/>
</dbReference>
<keyword evidence="5" id="KW-0539">Nucleus</keyword>
<proteinExistence type="predicted"/>
<evidence type="ECO:0000259" key="9">
    <source>
        <dbReference type="Pfam" id="PF07967"/>
    </source>
</evidence>
<name>A0A8J2NV31_9HEXA</name>
<evidence type="ECO:0000256" key="7">
    <source>
        <dbReference type="SAM" id="MobiDB-lite"/>
    </source>
</evidence>
<dbReference type="AlphaFoldDB" id="A0A8J2NV31"/>
<dbReference type="PANTHER" id="PTHR15835">
    <property type="entry name" value="NUCLEAR-INTERACTING PARTNER OF ALK"/>
    <property type="match status" value="1"/>
</dbReference>
<dbReference type="Pfam" id="PF08600">
    <property type="entry name" value="NuBaID_C"/>
    <property type="match status" value="1"/>
</dbReference>
<feature type="compositionally biased region" description="Polar residues" evidence="7">
    <location>
        <begin position="206"/>
        <end position="216"/>
    </location>
</feature>
<dbReference type="GO" id="GO:0008270">
    <property type="term" value="F:zinc ion binding"/>
    <property type="evidence" value="ECO:0007669"/>
    <property type="project" value="UniProtKB-KW"/>
</dbReference>
<evidence type="ECO:0000256" key="5">
    <source>
        <dbReference type="ARBA" id="ARBA00023242"/>
    </source>
</evidence>
<feature type="domain" description="NuBaID C-terminal" evidence="10">
    <location>
        <begin position="427"/>
        <end position="505"/>
    </location>
</feature>
<dbReference type="PANTHER" id="PTHR15835:SF6">
    <property type="entry name" value="ZINC FINGER C3HC-TYPE PROTEIN 1"/>
    <property type="match status" value="1"/>
</dbReference>
<evidence type="ECO:0000313" key="12">
    <source>
        <dbReference type="Proteomes" id="UP000708208"/>
    </source>
</evidence>
<gene>
    <name evidence="11" type="ORF">AFUS01_LOCUS5191</name>
</gene>
<evidence type="ECO:0000259" key="8">
    <source>
        <dbReference type="Pfam" id="PF02268"/>
    </source>
</evidence>
<dbReference type="EMBL" id="CAJVCH010032919">
    <property type="protein sequence ID" value="CAG7712993.1"/>
    <property type="molecule type" value="Genomic_DNA"/>
</dbReference>
<feature type="compositionally biased region" description="Basic and acidic residues" evidence="7">
    <location>
        <begin position="604"/>
        <end position="620"/>
    </location>
</feature>
<keyword evidence="2" id="KW-0479">Metal-binding</keyword>
<feature type="region of interest" description="Disordered" evidence="7">
    <location>
        <begin position="583"/>
        <end position="632"/>
    </location>
</feature>
<feature type="domain" description="C3HC-type" evidence="9">
    <location>
        <begin position="263"/>
        <end position="356"/>
    </location>
</feature>
<dbReference type="InterPro" id="IPR012935">
    <property type="entry name" value="NuBaID_N"/>
</dbReference>
<protein>
    <submittedName>
        <fullName evidence="11">Uncharacterized protein</fullName>
    </submittedName>
</protein>
<comment type="subcellular location">
    <subcellularLocation>
        <location evidence="1">Nucleus</location>
    </subcellularLocation>
</comment>
<feature type="domain" description="Transcription initiation factor IIA gamma subunit N-terminal" evidence="8">
    <location>
        <begin position="36"/>
        <end position="79"/>
    </location>
</feature>
<keyword evidence="4" id="KW-0862">Zinc</keyword>
<organism evidence="11 12">
    <name type="scientific">Allacma fusca</name>
    <dbReference type="NCBI Taxonomy" id="39272"/>
    <lineage>
        <taxon>Eukaryota</taxon>
        <taxon>Metazoa</taxon>
        <taxon>Ecdysozoa</taxon>
        <taxon>Arthropoda</taxon>
        <taxon>Hexapoda</taxon>
        <taxon>Collembola</taxon>
        <taxon>Symphypleona</taxon>
        <taxon>Sminthuridae</taxon>
        <taxon>Allacma</taxon>
    </lineage>
</organism>
<dbReference type="GO" id="GO:0006367">
    <property type="term" value="P:transcription initiation at RNA polymerase II promoter"/>
    <property type="evidence" value="ECO:0007669"/>
    <property type="project" value="InterPro"/>
</dbReference>
<evidence type="ECO:0000259" key="10">
    <source>
        <dbReference type="Pfam" id="PF08600"/>
    </source>
</evidence>
<evidence type="ECO:0000256" key="2">
    <source>
        <dbReference type="ARBA" id="ARBA00022723"/>
    </source>
</evidence>
<keyword evidence="3" id="KW-0863">Zinc-finger</keyword>
<sequence length="645" mass="72839">MISESEMDDDEQEGPSSSKIRRVEKEDHLIIERRVDVYRKSNLGKSLAGALQELLNLKKIEAGLAEVVLQQFDRSVGRNLPHTRNHLVFSAERVNRYRLIADNWKVTLQNVTFSTPYSELVIYYWRTQDLKPDMLPTSVVGNNRTFNSKSSFILQIKYYLKCAGFNLLIMAEQEVDILEKVRIALDSGIVNLAKPAPDAGGDPDQNGASCGTTTKQPPGDYIDIDEYCKMLQDFRDDGIGPMDSRNLIGKQQTKLDSQQTSHSVADLHDRVSSFDILKWSQKPDCISSFQCARFGWKLTEWGFLACVTCKNILPVPSQIPKINGDWANRLRQGIESSGHLPTCPWVRMPSAEDILAVPKGSDLFKFLCESVGSFKMMKTVPTLENHYKMVSVDLSLKWLCELTSATLPDVAEEKEKGVTPEMVRNMALFLVLNGWSMSEVEDIMTCQLCLREVPLWLCQPTPPQHEILDLLSPPASPVLNKSFSYKEFNPVSNHWSWCPWRKRLLTNVDESLMSMTPTKDSQQEFIRIKNQPSVDDYEKLLEDFKKECASITLNYDKETSNVRLIDSVTSLFDNFIGSSVQPLSDGIEDSNDTNGGVDGNGLSKNHDNSEKECNSEKATEEDPADVVTPPKKRIRRELFEAGADI</sequence>
<dbReference type="OrthoDB" id="614844at2759"/>
<dbReference type="Pfam" id="PF02268">
    <property type="entry name" value="TFIIA_gamma_N"/>
    <property type="match status" value="1"/>
</dbReference>
<keyword evidence="12" id="KW-1185">Reference proteome</keyword>
<comment type="function">
    <text evidence="6">Required for proper positioning of a substantial amount of TPR at the nuclear basket (NB) through interaction with TPR.</text>
</comment>
<evidence type="ECO:0000256" key="6">
    <source>
        <dbReference type="ARBA" id="ARBA00044931"/>
    </source>
</evidence>
<dbReference type="GO" id="GO:0005672">
    <property type="term" value="C:transcription factor TFIIA complex"/>
    <property type="evidence" value="ECO:0007669"/>
    <property type="project" value="InterPro"/>
</dbReference>
<evidence type="ECO:0000256" key="1">
    <source>
        <dbReference type="ARBA" id="ARBA00004123"/>
    </source>
</evidence>
<evidence type="ECO:0000256" key="4">
    <source>
        <dbReference type="ARBA" id="ARBA00022833"/>
    </source>
</evidence>
<dbReference type="Proteomes" id="UP000708208">
    <property type="component" value="Unassembled WGS sequence"/>
</dbReference>
<feature type="region of interest" description="Disordered" evidence="7">
    <location>
        <begin position="196"/>
        <end position="218"/>
    </location>
</feature>
<reference evidence="11" key="1">
    <citation type="submission" date="2021-06" db="EMBL/GenBank/DDBJ databases">
        <authorList>
            <person name="Hodson N. C."/>
            <person name="Mongue J. A."/>
            <person name="Jaron S. K."/>
        </authorList>
    </citation>
    <scope>NUCLEOTIDE SEQUENCE</scope>
</reference>